<reference evidence="1" key="1">
    <citation type="journal article" date="2015" name="Nature">
        <title>Complex archaea that bridge the gap between prokaryotes and eukaryotes.</title>
        <authorList>
            <person name="Spang A."/>
            <person name="Saw J.H."/>
            <person name="Jorgensen S.L."/>
            <person name="Zaremba-Niedzwiedzka K."/>
            <person name="Martijn J."/>
            <person name="Lind A.E."/>
            <person name="van Eijk R."/>
            <person name="Schleper C."/>
            <person name="Guy L."/>
            <person name="Ettema T.J."/>
        </authorList>
    </citation>
    <scope>NUCLEOTIDE SEQUENCE</scope>
</reference>
<sequence>MEKYKLTAFDLKLALMQYYRFNKQCMCVDECKGADILADTGSEFIEVEVKITKSDLMREKKKKRNKHHRFKTADRGSWNQWYLPNRFLFCVPEKLSKFALDYVSELNSNYGVIIFNTELYLQAIQTDCVYWQQYNYFLTVVKSAKKLHNDYNKELKWNIAMRTSAKIISLMKR</sequence>
<gene>
    <name evidence="1" type="ORF">LCGC14_0358890</name>
</gene>
<comment type="caution">
    <text evidence="1">The sequence shown here is derived from an EMBL/GenBank/DDBJ whole genome shotgun (WGS) entry which is preliminary data.</text>
</comment>
<organism evidence="1">
    <name type="scientific">marine sediment metagenome</name>
    <dbReference type="NCBI Taxonomy" id="412755"/>
    <lineage>
        <taxon>unclassified sequences</taxon>
        <taxon>metagenomes</taxon>
        <taxon>ecological metagenomes</taxon>
    </lineage>
</organism>
<name>A0A0F9TEG2_9ZZZZ</name>
<proteinExistence type="predicted"/>
<evidence type="ECO:0000313" key="1">
    <source>
        <dbReference type="EMBL" id="KKN77614.1"/>
    </source>
</evidence>
<dbReference type="AlphaFoldDB" id="A0A0F9TEG2"/>
<accession>A0A0F9TEG2</accession>
<dbReference type="EMBL" id="LAZR01000276">
    <property type="protein sequence ID" value="KKN77614.1"/>
    <property type="molecule type" value="Genomic_DNA"/>
</dbReference>
<protein>
    <submittedName>
        <fullName evidence="1">Uncharacterized protein</fullName>
    </submittedName>
</protein>